<comment type="caution">
    <text evidence="1">The sequence shown here is derived from an EMBL/GenBank/DDBJ whole genome shotgun (WGS) entry which is preliminary data.</text>
</comment>
<evidence type="ECO:0000313" key="1">
    <source>
        <dbReference type="EMBL" id="TKK84613.1"/>
    </source>
</evidence>
<evidence type="ECO:0000313" key="2">
    <source>
        <dbReference type="Proteomes" id="UP000308705"/>
    </source>
</evidence>
<dbReference type="Proteomes" id="UP000308705">
    <property type="component" value="Unassembled WGS sequence"/>
</dbReference>
<name>A0A4V5UYF5_9ACTN</name>
<reference evidence="1 2" key="1">
    <citation type="submission" date="2019-04" db="EMBL/GenBank/DDBJ databases">
        <title>Herbidospora sp. NEAU-GS14.nov., a novel actinomycete isolated from soil.</title>
        <authorList>
            <person name="Han L."/>
        </authorList>
    </citation>
    <scope>NUCLEOTIDE SEQUENCE [LARGE SCALE GENOMIC DNA]</scope>
    <source>
        <strain evidence="1 2">NEAU-GS14</strain>
    </source>
</reference>
<dbReference type="OrthoDB" id="3392713at2"/>
<protein>
    <submittedName>
        <fullName evidence="1">Uncharacterized protein</fullName>
    </submittedName>
</protein>
<sequence>MNTERFTPEYFKPRVAKGVDKLDEKNPGWFHDVNPDLLEMDSADACILGLLYGWYFSGLRALSVTDGTEFGYNIDFEESDCDEVRSEAWHTLLVLWLDVIDEKRKAS</sequence>
<dbReference type="RefSeq" id="WP_137250197.1">
    <property type="nucleotide sequence ID" value="NZ_SZQA01000033.1"/>
</dbReference>
<gene>
    <name evidence="1" type="ORF">FDA94_28710</name>
</gene>
<proteinExistence type="predicted"/>
<dbReference type="EMBL" id="SZQA01000033">
    <property type="protein sequence ID" value="TKK84613.1"/>
    <property type="molecule type" value="Genomic_DNA"/>
</dbReference>
<organism evidence="1 2">
    <name type="scientific">Herbidospora galbida</name>
    <dbReference type="NCBI Taxonomy" id="2575442"/>
    <lineage>
        <taxon>Bacteria</taxon>
        <taxon>Bacillati</taxon>
        <taxon>Actinomycetota</taxon>
        <taxon>Actinomycetes</taxon>
        <taxon>Streptosporangiales</taxon>
        <taxon>Streptosporangiaceae</taxon>
        <taxon>Herbidospora</taxon>
    </lineage>
</organism>
<keyword evidence="2" id="KW-1185">Reference proteome</keyword>
<dbReference type="AlphaFoldDB" id="A0A4V5UYF5"/>
<accession>A0A4V5UYF5</accession>